<dbReference type="Pfam" id="PF02798">
    <property type="entry name" value="GST_N"/>
    <property type="match status" value="1"/>
</dbReference>
<dbReference type="Proteomes" id="UP000732193">
    <property type="component" value="Unassembled WGS sequence"/>
</dbReference>
<sequence length="206" mass="22506">MLKLYYFPGTISVAVAITLQEAGLDYDPVKVDFAAAEQTKPDFLALNPKGRVPALVTDKGTILTETGALLDYIADLKPDAGLVPQNAEDAAHMRAVMYYLASTMHVAHAHKMRGSRWADQQSSFDDMTAKVPETMTACAQYVETECLRGAYANGDYLTLADPYLFVVCNWLKGDGVNLSDFPKISAFLSLMESRDSVKAVRAKGIL</sequence>
<evidence type="ECO:0000259" key="1">
    <source>
        <dbReference type="PROSITE" id="PS50404"/>
    </source>
</evidence>
<dbReference type="InterPro" id="IPR010987">
    <property type="entry name" value="Glutathione-S-Trfase_C-like"/>
</dbReference>
<dbReference type="PANTHER" id="PTHR44051">
    <property type="entry name" value="GLUTATHIONE S-TRANSFERASE-RELATED"/>
    <property type="match status" value="1"/>
</dbReference>
<dbReference type="Gene3D" id="3.40.30.10">
    <property type="entry name" value="Glutaredoxin"/>
    <property type="match status" value="1"/>
</dbReference>
<dbReference type="PROSITE" id="PS50405">
    <property type="entry name" value="GST_CTER"/>
    <property type="match status" value="1"/>
</dbReference>
<dbReference type="SFLD" id="SFLDS00019">
    <property type="entry name" value="Glutathione_Transferase_(cytos"/>
    <property type="match status" value="1"/>
</dbReference>
<dbReference type="RefSeq" id="WP_203242344.1">
    <property type="nucleotide sequence ID" value="NZ_JAFBRH010000002.1"/>
</dbReference>
<organism evidence="3 4">
    <name type="scientific">Sulfitobacter geojensis</name>
    <dbReference type="NCBI Taxonomy" id="1342299"/>
    <lineage>
        <taxon>Bacteria</taxon>
        <taxon>Pseudomonadati</taxon>
        <taxon>Pseudomonadota</taxon>
        <taxon>Alphaproteobacteria</taxon>
        <taxon>Rhodobacterales</taxon>
        <taxon>Roseobacteraceae</taxon>
        <taxon>Sulfitobacter</taxon>
    </lineage>
</organism>
<dbReference type="PANTHER" id="PTHR44051:SF8">
    <property type="entry name" value="GLUTATHIONE S-TRANSFERASE GSTA"/>
    <property type="match status" value="1"/>
</dbReference>
<dbReference type="Pfam" id="PF14497">
    <property type="entry name" value="GST_C_3"/>
    <property type="match status" value="1"/>
</dbReference>
<gene>
    <name evidence="3" type="ORF">JQV55_11350</name>
</gene>
<dbReference type="InterPro" id="IPR040079">
    <property type="entry name" value="Glutathione_S-Trfase"/>
</dbReference>
<dbReference type="CDD" id="cd03188">
    <property type="entry name" value="GST_C_Beta"/>
    <property type="match status" value="1"/>
</dbReference>
<dbReference type="InterPro" id="IPR036282">
    <property type="entry name" value="Glutathione-S-Trfase_C_sf"/>
</dbReference>
<dbReference type="Gene3D" id="1.20.1050.10">
    <property type="match status" value="1"/>
</dbReference>
<dbReference type="CDD" id="cd03057">
    <property type="entry name" value="GST_N_Beta"/>
    <property type="match status" value="1"/>
</dbReference>
<reference evidence="3 4" key="1">
    <citation type="submission" date="2021-01" db="EMBL/GenBank/DDBJ databases">
        <title>Diatom-associated Roseobacters Show Island Model of Population Structure.</title>
        <authorList>
            <person name="Qu L."/>
            <person name="Feng X."/>
            <person name="Chen Y."/>
            <person name="Li L."/>
            <person name="Wang X."/>
            <person name="Hu Z."/>
            <person name="Wang H."/>
            <person name="Luo H."/>
        </authorList>
    </citation>
    <scope>NUCLEOTIDE SEQUENCE [LARGE SCALE GENOMIC DNA]</scope>
    <source>
        <strain evidence="3 4">TR60-84</strain>
    </source>
</reference>
<protein>
    <submittedName>
        <fullName evidence="3">Glutathione S-transferase family protein</fullName>
    </submittedName>
</protein>
<dbReference type="PROSITE" id="PS50404">
    <property type="entry name" value="GST_NTER"/>
    <property type="match status" value="1"/>
</dbReference>
<dbReference type="SFLD" id="SFLDG00358">
    <property type="entry name" value="Main_(cytGST)"/>
    <property type="match status" value="1"/>
</dbReference>
<evidence type="ECO:0000259" key="2">
    <source>
        <dbReference type="PROSITE" id="PS50405"/>
    </source>
</evidence>
<dbReference type="AlphaFoldDB" id="A0AAE3B6L5"/>
<evidence type="ECO:0000313" key="4">
    <source>
        <dbReference type="Proteomes" id="UP000732193"/>
    </source>
</evidence>
<dbReference type="InterPro" id="IPR004046">
    <property type="entry name" value="GST_C"/>
</dbReference>
<feature type="domain" description="GST N-terminal" evidence="1">
    <location>
        <begin position="1"/>
        <end position="81"/>
    </location>
</feature>
<dbReference type="InterPro" id="IPR004045">
    <property type="entry name" value="Glutathione_S-Trfase_N"/>
</dbReference>
<dbReference type="EMBL" id="JAFBRM010000002">
    <property type="protein sequence ID" value="MBM1714164.1"/>
    <property type="molecule type" value="Genomic_DNA"/>
</dbReference>
<evidence type="ECO:0000313" key="3">
    <source>
        <dbReference type="EMBL" id="MBM1714164.1"/>
    </source>
</evidence>
<comment type="caution">
    <text evidence="3">The sequence shown here is derived from an EMBL/GenBank/DDBJ whole genome shotgun (WGS) entry which is preliminary data.</text>
</comment>
<dbReference type="SUPFAM" id="SSF52833">
    <property type="entry name" value="Thioredoxin-like"/>
    <property type="match status" value="1"/>
</dbReference>
<accession>A0AAE3B6L5</accession>
<proteinExistence type="predicted"/>
<dbReference type="SFLD" id="SFLDG01150">
    <property type="entry name" value="Main.1:_Beta-like"/>
    <property type="match status" value="1"/>
</dbReference>
<dbReference type="SUPFAM" id="SSF47616">
    <property type="entry name" value="GST C-terminal domain-like"/>
    <property type="match status" value="1"/>
</dbReference>
<dbReference type="InterPro" id="IPR036249">
    <property type="entry name" value="Thioredoxin-like_sf"/>
</dbReference>
<keyword evidence="4" id="KW-1185">Reference proteome</keyword>
<name>A0AAE3B6L5_9RHOB</name>
<feature type="domain" description="GST C-terminal" evidence="2">
    <location>
        <begin position="86"/>
        <end position="206"/>
    </location>
</feature>